<evidence type="ECO:0000256" key="1">
    <source>
        <dbReference type="ARBA" id="ARBA00001946"/>
    </source>
</evidence>
<dbReference type="GO" id="GO:0016787">
    <property type="term" value="F:hydrolase activity"/>
    <property type="evidence" value="ECO:0007669"/>
    <property type="project" value="UniProtKB-KW"/>
</dbReference>
<dbReference type="SUPFAM" id="SSF55811">
    <property type="entry name" value="Nudix"/>
    <property type="match status" value="1"/>
</dbReference>
<comment type="cofactor">
    <cofactor evidence="1">
        <name>Mg(2+)</name>
        <dbReference type="ChEBI" id="CHEBI:18420"/>
    </cofactor>
</comment>
<reference evidence="5 6" key="1">
    <citation type="submission" date="2019-07" db="EMBL/GenBank/DDBJ databases">
        <title>Whole genome shotgun sequence of Aneurinibacillus danicus NBRC 102444.</title>
        <authorList>
            <person name="Hosoyama A."/>
            <person name="Uohara A."/>
            <person name="Ohji S."/>
            <person name="Ichikawa N."/>
        </authorList>
    </citation>
    <scope>NUCLEOTIDE SEQUENCE [LARGE SCALE GENOMIC DNA]</scope>
    <source>
        <strain evidence="5 6">NBRC 102444</strain>
    </source>
</reference>
<dbReference type="EMBL" id="BJXX01000036">
    <property type="protein sequence ID" value="GEN33315.1"/>
    <property type="molecule type" value="Genomic_DNA"/>
</dbReference>
<comment type="caution">
    <text evidence="5">The sequence shown here is derived from an EMBL/GenBank/DDBJ whole genome shotgun (WGS) entry which is preliminary data.</text>
</comment>
<keyword evidence="6" id="KW-1185">Reference proteome</keyword>
<accession>A0A511V333</accession>
<name>A0A511V333_9BACL</name>
<evidence type="ECO:0000259" key="4">
    <source>
        <dbReference type="PROSITE" id="PS51462"/>
    </source>
</evidence>
<dbReference type="PANTHER" id="PTHR43046:SF2">
    <property type="entry name" value="8-OXO-DGTP DIPHOSPHATASE-RELATED"/>
    <property type="match status" value="1"/>
</dbReference>
<dbReference type="Gene3D" id="3.90.79.10">
    <property type="entry name" value="Nucleoside Triphosphate Pyrophosphohydrolase"/>
    <property type="match status" value="1"/>
</dbReference>
<protein>
    <recommendedName>
        <fullName evidence="4">Nudix hydrolase domain-containing protein</fullName>
    </recommendedName>
</protein>
<organism evidence="5 6">
    <name type="scientific">Aneurinibacillus danicus</name>
    <dbReference type="NCBI Taxonomy" id="267746"/>
    <lineage>
        <taxon>Bacteria</taxon>
        <taxon>Bacillati</taxon>
        <taxon>Bacillota</taxon>
        <taxon>Bacilli</taxon>
        <taxon>Bacillales</taxon>
        <taxon>Paenibacillaceae</taxon>
        <taxon>Aneurinibacillus group</taxon>
        <taxon>Aneurinibacillus</taxon>
    </lineage>
</organism>
<sequence length="181" mass="21093">MKESIERVKVWWKVMTYYFYDRSGQFISLTFDRERFRTDAQHVLVWAFADEAGEKIVLTRHGNRGWEVPGGKVEMGETPEEAAHRELFEETGIRAAELHWIGQYIIYPESGKGLVVKNIYVGMARDWNDIPAGFETLERGIFPVSLIPFRLSMSPFIQDNVFPLCRAYIAKHLRELHGVRK</sequence>
<dbReference type="InterPro" id="IPR020084">
    <property type="entry name" value="NUDIX_hydrolase_CS"/>
</dbReference>
<feature type="domain" description="Nudix hydrolase" evidence="4">
    <location>
        <begin position="38"/>
        <end position="164"/>
    </location>
</feature>
<dbReference type="InterPro" id="IPR015797">
    <property type="entry name" value="NUDIX_hydrolase-like_dom_sf"/>
</dbReference>
<evidence type="ECO:0000313" key="5">
    <source>
        <dbReference type="EMBL" id="GEN33315.1"/>
    </source>
</evidence>
<gene>
    <name evidence="5" type="ORF">ADA01nite_07750</name>
</gene>
<keyword evidence="2 3" id="KW-0378">Hydrolase</keyword>
<dbReference type="AlphaFoldDB" id="A0A511V333"/>
<evidence type="ECO:0000256" key="3">
    <source>
        <dbReference type="RuleBase" id="RU003476"/>
    </source>
</evidence>
<dbReference type="PROSITE" id="PS51462">
    <property type="entry name" value="NUDIX"/>
    <property type="match status" value="1"/>
</dbReference>
<dbReference type="PRINTS" id="PR00502">
    <property type="entry name" value="NUDIXFAMILY"/>
</dbReference>
<dbReference type="InterPro" id="IPR000086">
    <property type="entry name" value="NUDIX_hydrolase_dom"/>
</dbReference>
<evidence type="ECO:0000313" key="6">
    <source>
        <dbReference type="Proteomes" id="UP000321157"/>
    </source>
</evidence>
<dbReference type="PROSITE" id="PS00893">
    <property type="entry name" value="NUDIX_BOX"/>
    <property type="match status" value="1"/>
</dbReference>
<dbReference type="Proteomes" id="UP000321157">
    <property type="component" value="Unassembled WGS sequence"/>
</dbReference>
<dbReference type="Pfam" id="PF00293">
    <property type="entry name" value="NUDIX"/>
    <property type="match status" value="1"/>
</dbReference>
<evidence type="ECO:0000256" key="2">
    <source>
        <dbReference type="ARBA" id="ARBA00022801"/>
    </source>
</evidence>
<dbReference type="PANTHER" id="PTHR43046">
    <property type="entry name" value="GDP-MANNOSE MANNOSYL HYDROLASE"/>
    <property type="match status" value="1"/>
</dbReference>
<comment type="similarity">
    <text evidence="3">Belongs to the Nudix hydrolase family.</text>
</comment>
<dbReference type="InterPro" id="IPR020476">
    <property type="entry name" value="Nudix_hydrolase"/>
</dbReference>
<proteinExistence type="inferred from homology"/>